<proteinExistence type="predicted"/>
<dbReference type="RefSeq" id="WP_139090888.1">
    <property type="nucleotide sequence ID" value="NZ_VDGE01000004.1"/>
</dbReference>
<sequence length="219" mass="25168">MKLIALLLSLFSTTVYGGTLHIEKAVTGKVWQAADIRYANHDEKQTYQLNIGKQWINGRCSSSGTGNLHALLVDMNFDGHADLWVTGYTDSQERIRCSDVWLWDAPAKQYRFNKLLSAIPNLDISMADQGIQGGIRNCGCAAQCFYEDSYKWQANKLITIARREQDCERYREYRANEKNDLIIVKDEIIDSGNLGQQTIDNVKAYDWQRHAHIMRKSWE</sequence>
<dbReference type="InterPro" id="IPR058087">
    <property type="entry name" value="XAC2610_dom"/>
</dbReference>
<feature type="chain" id="PRO_5023127441" description="VCBS repeat-containing protein" evidence="1">
    <location>
        <begin position="18"/>
        <end position="219"/>
    </location>
</feature>
<reference evidence="2 3" key="1">
    <citation type="submission" date="2019-06" db="EMBL/GenBank/DDBJ databases">
        <title>Genome sequence of Janthinobacterium lividum UCD_MED1.</title>
        <authorList>
            <person name="De Leon M.E."/>
            <person name="Jospin G."/>
        </authorList>
    </citation>
    <scope>NUCLEOTIDE SEQUENCE [LARGE SCALE GENOMIC DNA]</scope>
    <source>
        <strain evidence="2 3">UCD_MED1</strain>
    </source>
</reference>
<evidence type="ECO:0000313" key="2">
    <source>
        <dbReference type="EMBL" id="TNC76533.1"/>
    </source>
</evidence>
<protein>
    <recommendedName>
        <fullName evidence="4">VCBS repeat-containing protein</fullName>
    </recommendedName>
</protein>
<accession>A0A5C4NPX1</accession>
<keyword evidence="1" id="KW-0732">Signal</keyword>
<dbReference type="AlphaFoldDB" id="A0A5C4NPX1"/>
<evidence type="ECO:0000256" key="1">
    <source>
        <dbReference type="SAM" id="SignalP"/>
    </source>
</evidence>
<gene>
    <name evidence="2" type="ORF">FHI69_13260</name>
</gene>
<evidence type="ECO:0008006" key="4">
    <source>
        <dbReference type="Google" id="ProtNLM"/>
    </source>
</evidence>
<name>A0A5C4NPX1_9BURK</name>
<feature type="signal peptide" evidence="1">
    <location>
        <begin position="1"/>
        <end position="17"/>
    </location>
</feature>
<comment type="caution">
    <text evidence="2">The sequence shown here is derived from an EMBL/GenBank/DDBJ whole genome shotgun (WGS) entry which is preliminary data.</text>
</comment>
<dbReference type="Proteomes" id="UP000305681">
    <property type="component" value="Unassembled WGS sequence"/>
</dbReference>
<organism evidence="2 3">
    <name type="scientific">Janthinobacterium lividum</name>
    <dbReference type="NCBI Taxonomy" id="29581"/>
    <lineage>
        <taxon>Bacteria</taxon>
        <taxon>Pseudomonadati</taxon>
        <taxon>Pseudomonadota</taxon>
        <taxon>Betaproteobacteria</taxon>
        <taxon>Burkholderiales</taxon>
        <taxon>Oxalobacteraceae</taxon>
        <taxon>Janthinobacterium</taxon>
    </lineage>
</organism>
<dbReference type="EMBL" id="VDGE01000004">
    <property type="protein sequence ID" value="TNC76533.1"/>
    <property type="molecule type" value="Genomic_DNA"/>
</dbReference>
<dbReference type="NCBIfam" id="NF047539">
    <property type="entry name" value="XAC2610_fam"/>
    <property type="match status" value="1"/>
</dbReference>
<evidence type="ECO:0000313" key="3">
    <source>
        <dbReference type="Proteomes" id="UP000305681"/>
    </source>
</evidence>